<dbReference type="AlphaFoldDB" id="A0A840RQX9"/>
<organism evidence="1 2">
    <name type="scientific">Glaciimonas immobilis</name>
    <dbReference type="NCBI Taxonomy" id="728004"/>
    <lineage>
        <taxon>Bacteria</taxon>
        <taxon>Pseudomonadati</taxon>
        <taxon>Pseudomonadota</taxon>
        <taxon>Betaproteobacteria</taxon>
        <taxon>Burkholderiales</taxon>
        <taxon>Oxalobacteraceae</taxon>
        <taxon>Glaciimonas</taxon>
    </lineage>
</organism>
<protein>
    <submittedName>
        <fullName evidence="1">Uncharacterized protein</fullName>
    </submittedName>
</protein>
<proteinExistence type="predicted"/>
<accession>A0A840RQX9</accession>
<dbReference type="Proteomes" id="UP000571084">
    <property type="component" value="Unassembled WGS sequence"/>
</dbReference>
<evidence type="ECO:0000313" key="1">
    <source>
        <dbReference type="EMBL" id="MBB5198889.1"/>
    </source>
</evidence>
<gene>
    <name evidence="1" type="ORF">HNR39_000699</name>
</gene>
<evidence type="ECO:0000313" key="2">
    <source>
        <dbReference type="Proteomes" id="UP000571084"/>
    </source>
</evidence>
<name>A0A840RQX9_9BURK</name>
<keyword evidence="2" id="KW-1185">Reference proteome</keyword>
<sequence>MARHKGQQSCYPVEIVKIEEIFKMHGLSVEALFFRMFI</sequence>
<comment type="caution">
    <text evidence="1">The sequence shown here is derived from an EMBL/GenBank/DDBJ whole genome shotgun (WGS) entry which is preliminary data.</text>
</comment>
<reference evidence="1 2" key="1">
    <citation type="submission" date="2020-08" db="EMBL/GenBank/DDBJ databases">
        <title>Genomic Encyclopedia of Type Strains, Phase IV (KMG-IV): sequencing the most valuable type-strain genomes for metagenomic binning, comparative biology and taxonomic classification.</title>
        <authorList>
            <person name="Goeker M."/>
        </authorList>
    </citation>
    <scope>NUCLEOTIDE SEQUENCE [LARGE SCALE GENOMIC DNA]</scope>
    <source>
        <strain evidence="1 2">DSM 23240</strain>
    </source>
</reference>
<dbReference type="EMBL" id="JACHHQ010000001">
    <property type="protein sequence ID" value="MBB5198889.1"/>
    <property type="molecule type" value="Genomic_DNA"/>
</dbReference>